<name>C7Q0Q6_CATAD</name>
<organism evidence="1 2">
    <name type="scientific">Catenulispora acidiphila (strain DSM 44928 / JCM 14897 / NBRC 102108 / NRRL B-24433 / ID139908)</name>
    <dbReference type="NCBI Taxonomy" id="479433"/>
    <lineage>
        <taxon>Bacteria</taxon>
        <taxon>Bacillati</taxon>
        <taxon>Actinomycetota</taxon>
        <taxon>Actinomycetes</taxon>
        <taxon>Catenulisporales</taxon>
        <taxon>Catenulisporaceae</taxon>
        <taxon>Catenulispora</taxon>
    </lineage>
</organism>
<protein>
    <submittedName>
        <fullName evidence="1">Uncharacterized protein</fullName>
    </submittedName>
</protein>
<sequence length="82" mass="9118">MDIASDSIERVTRSSGKVIYLTSYRGLTRARTVGGPTRVWHHALGTTLNAPTAHGETGNGAREAAVIKEWSRWSERLERPDR</sequence>
<dbReference type="AlphaFoldDB" id="C7Q0Q6"/>
<dbReference type="InParanoid" id="C7Q0Q6"/>
<evidence type="ECO:0000313" key="1">
    <source>
        <dbReference type="EMBL" id="ACU69684.1"/>
    </source>
</evidence>
<dbReference type="EMBL" id="CP001700">
    <property type="protein sequence ID" value="ACU69684.1"/>
    <property type="molecule type" value="Genomic_DNA"/>
</dbReference>
<proteinExistence type="predicted"/>
<dbReference type="KEGG" id="cai:Caci_0749"/>
<reference evidence="1 2" key="1">
    <citation type="journal article" date="2009" name="Stand. Genomic Sci.">
        <title>Complete genome sequence of Catenulispora acidiphila type strain (ID 139908).</title>
        <authorList>
            <person name="Copeland A."/>
            <person name="Lapidus A."/>
            <person name="Glavina Del Rio T."/>
            <person name="Nolan M."/>
            <person name="Lucas S."/>
            <person name="Chen F."/>
            <person name="Tice H."/>
            <person name="Cheng J.F."/>
            <person name="Bruce D."/>
            <person name="Goodwin L."/>
            <person name="Pitluck S."/>
            <person name="Mikhailova N."/>
            <person name="Pati A."/>
            <person name="Ivanova N."/>
            <person name="Mavromatis K."/>
            <person name="Chen A."/>
            <person name="Palaniappan K."/>
            <person name="Chain P."/>
            <person name="Land M."/>
            <person name="Hauser L."/>
            <person name="Chang Y.J."/>
            <person name="Jeffries C.D."/>
            <person name="Chertkov O."/>
            <person name="Brettin T."/>
            <person name="Detter J.C."/>
            <person name="Han C."/>
            <person name="Ali Z."/>
            <person name="Tindall B.J."/>
            <person name="Goker M."/>
            <person name="Bristow J."/>
            <person name="Eisen J.A."/>
            <person name="Markowitz V."/>
            <person name="Hugenholtz P."/>
            <person name="Kyrpides N.C."/>
            <person name="Klenk H.P."/>
        </authorList>
    </citation>
    <scope>NUCLEOTIDE SEQUENCE [LARGE SCALE GENOMIC DNA]</scope>
    <source>
        <strain evidence="2">DSM 44928 / JCM 14897 / NBRC 102108 / NRRL B-24433 / ID139908</strain>
    </source>
</reference>
<gene>
    <name evidence="1" type="ordered locus">Caci_0749</name>
</gene>
<dbReference type="Proteomes" id="UP000000851">
    <property type="component" value="Chromosome"/>
</dbReference>
<evidence type="ECO:0000313" key="2">
    <source>
        <dbReference type="Proteomes" id="UP000000851"/>
    </source>
</evidence>
<dbReference type="HOGENOM" id="CLU_2552078_0_0_11"/>
<accession>C7Q0Q6</accession>
<keyword evidence="2" id="KW-1185">Reference proteome</keyword>
<dbReference type="STRING" id="479433.Caci_0749"/>